<dbReference type="AlphaFoldDB" id="A0AAU7DWV5"/>
<keyword evidence="1" id="KW-1133">Transmembrane helix</keyword>
<accession>A0AAU7DWV5</accession>
<organism evidence="2">
    <name type="scientific">Jonesiaceae bacterium BS-20</name>
    <dbReference type="NCBI Taxonomy" id="3120821"/>
    <lineage>
        <taxon>Bacteria</taxon>
        <taxon>Bacillati</taxon>
        <taxon>Actinomycetota</taxon>
        <taxon>Actinomycetes</taxon>
        <taxon>Micrococcales</taxon>
        <taxon>Jonesiaceae</taxon>
    </lineage>
</organism>
<feature type="transmembrane region" description="Helical" evidence="1">
    <location>
        <begin position="148"/>
        <end position="168"/>
    </location>
</feature>
<reference evidence="2" key="1">
    <citation type="submission" date="2024-02" db="EMBL/GenBank/DDBJ databases">
        <title>Tomenella chthoni gen. nov. sp. nov., a member of the family Jonesiaceae isolated from bat guano.</title>
        <authorList>
            <person name="Miller S.L."/>
            <person name="King J."/>
            <person name="Sankaranarayanan K."/>
            <person name="Lawson P.A."/>
        </authorList>
    </citation>
    <scope>NUCLEOTIDE SEQUENCE</scope>
    <source>
        <strain evidence="2">BS-20</strain>
    </source>
</reference>
<gene>
    <name evidence="2" type="ORF">V5R04_02910</name>
</gene>
<feature type="transmembrane region" description="Helical" evidence="1">
    <location>
        <begin position="112"/>
        <end position="136"/>
    </location>
</feature>
<keyword evidence="1" id="KW-0812">Transmembrane</keyword>
<evidence type="ECO:0000313" key="2">
    <source>
        <dbReference type="EMBL" id="XBH22195.1"/>
    </source>
</evidence>
<feature type="transmembrane region" description="Helical" evidence="1">
    <location>
        <begin position="30"/>
        <end position="51"/>
    </location>
</feature>
<keyword evidence="1" id="KW-0472">Membrane</keyword>
<protein>
    <recommendedName>
        <fullName evidence="3">DUF805 domain-containing protein</fullName>
    </recommendedName>
</protein>
<evidence type="ECO:0008006" key="3">
    <source>
        <dbReference type="Google" id="ProtNLM"/>
    </source>
</evidence>
<evidence type="ECO:0000256" key="1">
    <source>
        <dbReference type="SAM" id="Phobius"/>
    </source>
</evidence>
<proteinExistence type="predicted"/>
<dbReference type="EMBL" id="CP146203">
    <property type="protein sequence ID" value="XBH22195.1"/>
    <property type="molecule type" value="Genomic_DNA"/>
</dbReference>
<name>A0AAU7DWV5_9MICO</name>
<sequence length="174" mass="18641">MSYQPPHHGQRLQAQPARYEAPEVFNGRNLTFVAAFWIAAGVTILLAIIAAGDRFPPTLQIASAGRLRDVTVDQMPTGNFLIGGWIVIAVLGLMLLGGVLRRRPGTGQGQLLQLIVIILGAVLVPGFLPVVIATFAAGEYPSSTGSELTYVFSFILILPSLILSLLAIRKPKAR</sequence>
<feature type="transmembrane region" description="Helical" evidence="1">
    <location>
        <begin position="80"/>
        <end position="100"/>
    </location>
</feature>